<comment type="caution">
    <text evidence="3">The sequence shown here is derived from an EMBL/GenBank/DDBJ whole genome shotgun (WGS) entry which is preliminary data.</text>
</comment>
<evidence type="ECO:0000259" key="2">
    <source>
        <dbReference type="Pfam" id="PF07486"/>
    </source>
</evidence>
<dbReference type="EMBL" id="VIWP01000013">
    <property type="protein sequence ID" value="TWF46636.1"/>
    <property type="molecule type" value="Genomic_DNA"/>
</dbReference>
<evidence type="ECO:0000256" key="1">
    <source>
        <dbReference type="SAM" id="SignalP"/>
    </source>
</evidence>
<dbReference type="InterPro" id="IPR011105">
    <property type="entry name" value="Cell_wall_hydrolase_SleB"/>
</dbReference>
<dbReference type="InterPro" id="IPR042047">
    <property type="entry name" value="SleB_dom1"/>
</dbReference>
<accession>A0A561Q8D0</accession>
<dbReference type="GO" id="GO:0016787">
    <property type="term" value="F:hydrolase activity"/>
    <property type="evidence" value="ECO:0007669"/>
    <property type="project" value="UniProtKB-KW"/>
</dbReference>
<name>A0A561Q8D0_9HYPH</name>
<feature type="signal peptide" evidence="1">
    <location>
        <begin position="1"/>
        <end position="30"/>
    </location>
</feature>
<reference evidence="3 4" key="1">
    <citation type="submission" date="2019-06" db="EMBL/GenBank/DDBJ databases">
        <title>Sorghum-associated microbial communities from plants grown in Nebraska, USA.</title>
        <authorList>
            <person name="Schachtman D."/>
        </authorList>
    </citation>
    <scope>NUCLEOTIDE SEQUENCE [LARGE SCALE GENOMIC DNA]</scope>
    <source>
        <strain evidence="3 4">1225</strain>
    </source>
</reference>
<keyword evidence="4" id="KW-1185">Reference proteome</keyword>
<evidence type="ECO:0000313" key="4">
    <source>
        <dbReference type="Proteomes" id="UP000320653"/>
    </source>
</evidence>
<dbReference type="Gene3D" id="1.10.10.2520">
    <property type="entry name" value="Cell wall hydrolase SleB, domain 1"/>
    <property type="match status" value="1"/>
</dbReference>
<gene>
    <name evidence="3" type="ORF">FHW37_11382</name>
</gene>
<dbReference type="RefSeq" id="WP_186458465.1">
    <property type="nucleotide sequence ID" value="NZ_VIWP01000013.1"/>
</dbReference>
<organism evidence="3 4">
    <name type="scientific">Neorhizobium alkalisoli</name>
    <dbReference type="NCBI Taxonomy" id="528178"/>
    <lineage>
        <taxon>Bacteria</taxon>
        <taxon>Pseudomonadati</taxon>
        <taxon>Pseudomonadota</taxon>
        <taxon>Alphaproteobacteria</taxon>
        <taxon>Hyphomicrobiales</taxon>
        <taxon>Rhizobiaceae</taxon>
        <taxon>Rhizobium/Agrobacterium group</taxon>
        <taxon>Neorhizobium</taxon>
    </lineage>
</organism>
<evidence type="ECO:0000313" key="3">
    <source>
        <dbReference type="EMBL" id="TWF46636.1"/>
    </source>
</evidence>
<dbReference type="Proteomes" id="UP000320653">
    <property type="component" value="Unassembled WGS sequence"/>
</dbReference>
<dbReference type="Pfam" id="PF07486">
    <property type="entry name" value="Hydrolase_2"/>
    <property type="match status" value="1"/>
</dbReference>
<feature type="domain" description="Cell wall hydrolase SleB" evidence="2">
    <location>
        <begin position="76"/>
        <end position="173"/>
    </location>
</feature>
<feature type="chain" id="PRO_5022104854" evidence="1">
    <location>
        <begin position="31"/>
        <end position="338"/>
    </location>
</feature>
<protein>
    <submittedName>
        <fullName evidence="3">Cell wall hydrolase</fullName>
    </submittedName>
</protein>
<keyword evidence="1" id="KW-0732">Signal</keyword>
<sequence length="338" mass="35654">MAAIDASVLRGAMCLSAVLLLSACTSSQTASSLDNKSVSKKIAQVPAGPQKQVYTYTNADRECLKRAMYFESKRGSENGFMAVGSVIMNRMTSGLYPETICGVVKQEKQFAPGVLSRKMDEDTAPDLNDAADAVLKGKRHPDVKEAMFFHTAGLRFPYKNMHYVANAGGNVFYEKRDEDGNLQTPEPKAPETYVMVAEGTIVPTPEAASMLANGAPMSAPSAVQIAEASTPAMQDSFDQGAPAARAVLVSANAQTITAPVFNIENTPLPSAMQAYQAQTSAGVGEDNASAAILSIEAPAGNVPVPKRRPAAGIKTDGSADMVMASPQARAWTIRTSTP</sequence>
<dbReference type="AlphaFoldDB" id="A0A561Q8D0"/>
<keyword evidence="3" id="KW-0378">Hydrolase</keyword>
<proteinExistence type="predicted"/>